<name>A0A1H2ATG3_9ACTN</name>
<protein>
    <recommendedName>
        <fullName evidence="5">Sporulation protein YtfJ (Spore_YtfJ)</fullName>
    </recommendedName>
</protein>
<dbReference type="AlphaFoldDB" id="A0A1H2ATG3"/>
<dbReference type="RefSeq" id="WP_092546089.1">
    <property type="nucleotide sequence ID" value="NZ_BOMJ01000015.1"/>
</dbReference>
<dbReference type="STRING" id="113562.SAMN04489716_4075"/>
<feature type="transmembrane region" description="Helical" evidence="2">
    <location>
        <begin position="110"/>
        <end position="129"/>
    </location>
</feature>
<keyword evidence="2" id="KW-0812">Transmembrane</keyword>
<evidence type="ECO:0000256" key="1">
    <source>
        <dbReference type="SAM" id="MobiDB-lite"/>
    </source>
</evidence>
<evidence type="ECO:0000313" key="3">
    <source>
        <dbReference type="EMBL" id="SDT49089.1"/>
    </source>
</evidence>
<proteinExistence type="predicted"/>
<feature type="region of interest" description="Disordered" evidence="1">
    <location>
        <begin position="48"/>
        <end position="72"/>
    </location>
</feature>
<dbReference type="Proteomes" id="UP000198688">
    <property type="component" value="Chromosome I"/>
</dbReference>
<keyword evidence="4" id="KW-1185">Reference proteome</keyword>
<dbReference type="EMBL" id="LT629758">
    <property type="protein sequence ID" value="SDT49089.1"/>
    <property type="molecule type" value="Genomic_DNA"/>
</dbReference>
<gene>
    <name evidence="3" type="ORF">SAMN04489716_4075</name>
</gene>
<sequence>MKLDTSEILERARAGTDAATVGRVFGTPIERDGVTVIPVAIVGGGAGGGGGGLDSPDDEHAGGNGASAENSVAGGNGSGGGYGFGARPAGVYVIRDGDAHWRPAIDVNKIVIGGQLVAVAAFLLVRAILRRRH</sequence>
<evidence type="ECO:0000313" key="4">
    <source>
        <dbReference type="Proteomes" id="UP000198688"/>
    </source>
</evidence>
<reference evidence="3 4" key="1">
    <citation type="submission" date="2016-10" db="EMBL/GenBank/DDBJ databases">
        <authorList>
            <person name="de Groot N.N."/>
        </authorList>
    </citation>
    <scope>NUCLEOTIDE SEQUENCE [LARGE SCALE GENOMIC DNA]</scope>
    <source>
        <strain evidence="3 4">DSM 43941</strain>
    </source>
</reference>
<keyword evidence="2" id="KW-0472">Membrane</keyword>
<evidence type="ECO:0000256" key="2">
    <source>
        <dbReference type="SAM" id="Phobius"/>
    </source>
</evidence>
<organism evidence="3 4">
    <name type="scientific">Actinoplanes derwentensis</name>
    <dbReference type="NCBI Taxonomy" id="113562"/>
    <lineage>
        <taxon>Bacteria</taxon>
        <taxon>Bacillati</taxon>
        <taxon>Actinomycetota</taxon>
        <taxon>Actinomycetes</taxon>
        <taxon>Micromonosporales</taxon>
        <taxon>Micromonosporaceae</taxon>
        <taxon>Actinoplanes</taxon>
    </lineage>
</organism>
<accession>A0A1H2ATG3</accession>
<keyword evidence="2" id="KW-1133">Transmembrane helix</keyword>
<dbReference type="OrthoDB" id="3830295at2"/>
<evidence type="ECO:0008006" key="5">
    <source>
        <dbReference type="Google" id="ProtNLM"/>
    </source>
</evidence>